<evidence type="ECO:0000259" key="4">
    <source>
        <dbReference type="PROSITE" id="PS50043"/>
    </source>
</evidence>
<dbReference type="CDD" id="cd06170">
    <property type="entry name" value="LuxR_C_like"/>
    <property type="match status" value="1"/>
</dbReference>
<organism evidence="5 6">
    <name type="scientific">Actinocatenispora thailandica</name>
    <dbReference type="NCBI Taxonomy" id="227318"/>
    <lineage>
        <taxon>Bacteria</taxon>
        <taxon>Bacillati</taxon>
        <taxon>Actinomycetota</taxon>
        <taxon>Actinomycetes</taxon>
        <taxon>Micromonosporales</taxon>
        <taxon>Micromonosporaceae</taxon>
        <taxon>Actinocatenispora</taxon>
    </lineage>
</organism>
<dbReference type="AlphaFoldDB" id="A0A7R7DKU8"/>
<protein>
    <recommendedName>
        <fullName evidence="4">HTH luxR-type domain-containing protein</fullName>
    </recommendedName>
</protein>
<evidence type="ECO:0000256" key="3">
    <source>
        <dbReference type="ARBA" id="ARBA00023163"/>
    </source>
</evidence>
<proteinExistence type="predicted"/>
<feature type="domain" description="HTH luxR-type" evidence="4">
    <location>
        <begin position="79"/>
        <end position="144"/>
    </location>
</feature>
<dbReference type="Gene3D" id="1.10.10.10">
    <property type="entry name" value="Winged helix-like DNA-binding domain superfamily/Winged helix DNA-binding domain"/>
    <property type="match status" value="1"/>
</dbReference>
<dbReference type="Pfam" id="PF00196">
    <property type="entry name" value="GerE"/>
    <property type="match status" value="1"/>
</dbReference>
<dbReference type="InterPro" id="IPR016032">
    <property type="entry name" value="Sig_transdc_resp-reg_C-effctor"/>
</dbReference>
<dbReference type="Proteomes" id="UP000611640">
    <property type="component" value="Chromosome"/>
</dbReference>
<name>A0A7R7DKU8_9ACTN</name>
<dbReference type="PROSITE" id="PS00622">
    <property type="entry name" value="HTH_LUXR_1"/>
    <property type="match status" value="1"/>
</dbReference>
<dbReference type="GO" id="GO:0003677">
    <property type="term" value="F:DNA binding"/>
    <property type="evidence" value="ECO:0007669"/>
    <property type="project" value="UniProtKB-KW"/>
</dbReference>
<evidence type="ECO:0000256" key="2">
    <source>
        <dbReference type="ARBA" id="ARBA00023125"/>
    </source>
</evidence>
<keyword evidence="3" id="KW-0804">Transcription</keyword>
<dbReference type="PANTHER" id="PTHR43214:SF24">
    <property type="entry name" value="TRANSCRIPTIONAL REGULATORY PROTEIN NARL-RELATED"/>
    <property type="match status" value="1"/>
</dbReference>
<dbReference type="EMBL" id="AP023355">
    <property type="protein sequence ID" value="BCJ33462.1"/>
    <property type="molecule type" value="Genomic_DNA"/>
</dbReference>
<evidence type="ECO:0000256" key="1">
    <source>
        <dbReference type="ARBA" id="ARBA00023015"/>
    </source>
</evidence>
<dbReference type="SUPFAM" id="SSF46894">
    <property type="entry name" value="C-terminal effector domain of the bipartite response regulators"/>
    <property type="match status" value="1"/>
</dbReference>
<dbReference type="PANTHER" id="PTHR43214">
    <property type="entry name" value="TWO-COMPONENT RESPONSE REGULATOR"/>
    <property type="match status" value="1"/>
</dbReference>
<dbReference type="InterPro" id="IPR000792">
    <property type="entry name" value="Tscrpt_reg_LuxR_C"/>
</dbReference>
<dbReference type="PRINTS" id="PR00038">
    <property type="entry name" value="HTHLUXR"/>
</dbReference>
<accession>A0A7R7DKU8</accession>
<keyword evidence="6" id="KW-1185">Reference proteome</keyword>
<evidence type="ECO:0000313" key="5">
    <source>
        <dbReference type="EMBL" id="BCJ33462.1"/>
    </source>
</evidence>
<evidence type="ECO:0000313" key="6">
    <source>
        <dbReference type="Proteomes" id="UP000611640"/>
    </source>
</evidence>
<keyword evidence="2" id="KW-0238">DNA-binding</keyword>
<dbReference type="KEGG" id="atl:Athai_09650"/>
<keyword evidence="1" id="KW-0805">Transcription regulation</keyword>
<dbReference type="InterPro" id="IPR039420">
    <property type="entry name" value="WalR-like"/>
</dbReference>
<gene>
    <name evidence="5" type="ORF">Athai_09650</name>
</gene>
<dbReference type="SMART" id="SM00421">
    <property type="entry name" value="HTH_LUXR"/>
    <property type="match status" value="1"/>
</dbReference>
<dbReference type="PROSITE" id="PS50043">
    <property type="entry name" value="HTH_LUXR_2"/>
    <property type="match status" value="1"/>
</dbReference>
<dbReference type="GO" id="GO:0006355">
    <property type="term" value="P:regulation of DNA-templated transcription"/>
    <property type="evidence" value="ECO:0007669"/>
    <property type="project" value="InterPro"/>
</dbReference>
<dbReference type="InterPro" id="IPR036388">
    <property type="entry name" value="WH-like_DNA-bd_sf"/>
</dbReference>
<reference evidence="5 6" key="1">
    <citation type="submission" date="2020-08" db="EMBL/GenBank/DDBJ databases">
        <title>Whole genome shotgun sequence of Actinocatenispora thailandica NBRC 105041.</title>
        <authorList>
            <person name="Komaki H."/>
            <person name="Tamura T."/>
        </authorList>
    </citation>
    <scope>NUCLEOTIDE SEQUENCE [LARGE SCALE GENOMIC DNA]</scope>
    <source>
        <strain evidence="5 6">NBRC 105041</strain>
    </source>
</reference>
<sequence length="157" mass="16550">MAMRILLVGKYKLTRDGLRFGLAGRRAELEVVAEASSLPEAVAECGGSVPEAVVIEYALVAEGLSAGAAPDDAPQVRPDDARLDQLTPRERDVFRLLGRGLSNAAIARALSITERTVKSYVGRVLAKLGLESRLQAGIAAYAHHIGAGSVRLPLPPA</sequence>